<name>J5TRV9_TRIAS</name>
<sequence length="215" mass="23846">MSGSAIDALPYIDKQVEDPAIKQKAQALIEAELAATSKVADDDVRLPKDVDVFPKSEELSKLLANYANEPIRGIDPGRYAPPAVNDDATEEELVAAEQRGRISEGHMDLRNESIGVMQSYGPNAWLVRNYQLKSQLEELQGTLARVKEDVTEVNRARRVAQEEAGEHLARLEGRWQDMVSSTVQLEMACMAMEGEVAQLRRKEEQLKSEVAALEG</sequence>
<evidence type="ECO:0000256" key="4">
    <source>
        <dbReference type="ARBA" id="ARBA00022728"/>
    </source>
</evidence>
<dbReference type="Pfam" id="PF05700">
    <property type="entry name" value="BCAS2"/>
    <property type="match status" value="1"/>
</dbReference>
<keyword evidence="4" id="KW-0747">Spliceosome</keyword>
<dbReference type="GO" id="GO:0008380">
    <property type="term" value="P:RNA splicing"/>
    <property type="evidence" value="ECO:0007669"/>
    <property type="project" value="UniProtKB-KW"/>
</dbReference>
<keyword evidence="7" id="KW-0175">Coiled coil</keyword>
<dbReference type="VEuPathDB" id="FungiDB:A1Q1_04638"/>
<evidence type="ECO:0000313" key="8">
    <source>
        <dbReference type="EMBL" id="EJT52426.1"/>
    </source>
</evidence>
<proteinExistence type="inferred from homology"/>
<evidence type="ECO:0000313" key="9">
    <source>
        <dbReference type="Proteomes" id="UP000002748"/>
    </source>
</evidence>
<dbReference type="KEGG" id="tasa:A1Q1_04638"/>
<dbReference type="GO" id="GO:0071011">
    <property type="term" value="C:precatalytic spliceosome"/>
    <property type="evidence" value="ECO:0007669"/>
    <property type="project" value="TreeGrafter"/>
</dbReference>
<accession>J5TRV9</accession>
<evidence type="ECO:0000256" key="6">
    <source>
        <dbReference type="ARBA" id="ARBA00023242"/>
    </source>
</evidence>
<organism evidence="8 9">
    <name type="scientific">Trichosporon asahii var. asahii (strain ATCC 90039 / CBS 2479 / JCM 2466 / KCTC 7840 / NBRC 103889/ NCYC 2677 / UAMH 7654)</name>
    <name type="common">Yeast</name>
    <dbReference type="NCBI Taxonomy" id="1186058"/>
    <lineage>
        <taxon>Eukaryota</taxon>
        <taxon>Fungi</taxon>
        <taxon>Dikarya</taxon>
        <taxon>Basidiomycota</taxon>
        <taxon>Agaricomycotina</taxon>
        <taxon>Tremellomycetes</taxon>
        <taxon>Trichosporonales</taxon>
        <taxon>Trichosporonaceae</taxon>
        <taxon>Trichosporon</taxon>
    </lineage>
</organism>
<dbReference type="Proteomes" id="UP000002748">
    <property type="component" value="Unassembled WGS sequence"/>
</dbReference>
<comment type="subcellular location">
    <subcellularLocation>
        <location evidence="1">Nucleus</location>
    </subcellularLocation>
</comment>
<dbReference type="HOGENOM" id="CLU_082523_1_0_1"/>
<dbReference type="InterPro" id="IPR008409">
    <property type="entry name" value="SPF27"/>
</dbReference>
<dbReference type="PANTHER" id="PTHR13296">
    <property type="entry name" value="BCAS2 PROTEIN"/>
    <property type="match status" value="1"/>
</dbReference>
<dbReference type="GO" id="GO:0071013">
    <property type="term" value="C:catalytic step 2 spliceosome"/>
    <property type="evidence" value="ECO:0007669"/>
    <property type="project" value="TreeGrafter"/>
</dbReference>
<evidence type="ECO:0008006" key="10">
    <source>
        <dbReference type="Google" id="ProtNLM"/>
    </source>
</evidence>
<evidence type="ECO:0000256" key="2">
    <source>
        <dbReference type="ARBA" id="ARBA00010788"/>
    </source>
</evidence>
<dbReference type="GO" id="GO:0000974">
    <property type="term" value="C:Prp19 complex"/>
    <property type="evidence" value="ECO:0007669"/>
    <property type="project" value="TreeGrafter"/>
</dbReference>
<dbReference type="GO" id="GO:0006397">
    <property type="term" value="P:mRNA processing"/>
    <property type="evidence" value="ECO:0007669"/>
    <property type="project" value="UniProtKB-KW"/>
</dbReference>
<dbReference type="EMBL" id="ALBS01000027">
    <property type="protein sequence ID" value="EJT52426.1"/>
    <property type="molecule type" value="Genomic_DNA"/>
</dbReference>
<keyword evidence="3" id="KW-0507">mRNA processing</keyword>
<dbReference type="AlphaFoldDB" id="J5TRV9"/>
<gene>
    <name evidence="8" type="ORF">A1Q1_04638</name>
</gene>
<evidence type="ECO:0000256" key="1">
    <source>
        <dbReference type="ARBA" id="ARBA00004123"/>
    </source>
</evidence>
<dbReference type="OrthoDB" id="205794at2759"/>
<evidence type="ECO:0000256" key="3">
    <source>
        <dbReference type="ARBA" id="ARBA00022664"/>
    </source>
</evidence>
<dbReference type="GeneID" id="25988150"/>
<keyword evidence="5" id="KW-0508">mRNA splicing</keyword>
<feature type="coiled-coil region" evidence="7">
    <location>
        <begin position="129"/>
        <end position="163"/>
    </location>
</feature>
<keyword evidence="6" id="KW-0539">Nucleus</keyword>
<comment type="caution">
    <text evidence="8">The sequence shown here is derived from an EMBL/GenBank/DDBJ whole genome shotgun (WGS) entry which is preliminary data.</text>
</comment>
<dbReference type="RefSeq" id="XP_014183545.1">
    <property type="nucleotide sequence ID" value="XM_014328070.1"/>
</dbReference>
<reference evidence="8 9" key="1">
    <citation type="journal article" date="2012" name="Eukaryot. Cell">
        <title>Draft genome sequence of CBS 2479, the standard type strain of Trichosporon asahii.</title>
        <authorList>
            <person name="Yang R.Y."/>
            <person name="Li H.T."/>
            <person name="Zhu H."/>
            <person name="Zhou G.P."/>
            <person name="Wang M."/>
            <person name="Wang L."/>
        </authorList>
    </citation>
    <scope>NUCLEOTIDE SEQUENCE [LARGE SCALE GENOMIC DNA]</scope>
    <source>
        <strain evidence="9">ATCC 90039 / CBS 2479 / JCM 2466 / KCTC 7840 / NCYC 2677 / UAMH 7654</strain>
    </source>
</reference>
<evidence type="ECO:0000256" key="5">
    <source>
        <dbReference type="ARBA" id="ARBA00023187"/>
    </source>
</evidence>
<dbReference type="PANTHER" id="PTHR13296:SF0">
    <property type="entry name" value="PRE-MRNA-SPLICING FACTOR SPF27"/>
    <property type="match status" value="1"/>
</dbReference>
<protein>
    <recommendedName>
        <fullName evidence="10">Pre-mRNA-splicing factor SPF27</fullName>
    </recommendedName>
</protein>
<evidence type="ECO:0000256" key="7">
    <source>
        <dbReference type="SAM" id="Coils"/>
    </source>
</evidence>
<comment type="similarity">
    <text evidence="2">Belongs to the SPF27 family.</text>
</comment>